<accession>A0AAE3XBN4</accession>
<reference evidence="1" key="1">
    <citation type="submission" date="2023-07" db="EMBL/GenBank/DDBJ databases">
        <title>Sorghum-associated microbial communities from plants grown in Nebraska, USA.</title>
        <authorList>
            <person name="Schachtman D."/>
        </authorList>
    </citation>
    <scope>NUCLEOTIDE SEQUENCE</scope>
    <source>
        <strain evidence="1">BE330</strain>
    </source>
</reference>
<protein>
    <submittedName>
        <fullName evidence="1">Uncharacterized protein</fullName>
    </submittedName>
</protein>
<proteinExistence type="predicted"/>
<dbReference type="AlphaFoldDB" id="A0AAE3XBN4"/>
<name>A0AAE3XBN4_9DEIO</name>
<comment type="caution">
    <text evidence="1">The sequence shown here is derived from an EMBL/GenBank/DDBJ whole genome shotgun (WGS) entry which is preliminary data.</text>
</comment>
<dbReference type="RefSeq" id="WP_309854701.1">
    <property type="nucleotide sequence ID" value="NZ_JAVDQJ010000005.1"/>
</dbReference>
<evidence type="ECO:0000313" key="2">
    <source>
        <dbReference type="Proteomes" id="UP001185331"/>
    </source>
</evidence>
<gene>
    <name evidence="1" type="ORF">J2Y00_001884</name>
</gene>
<sequence length="92" mass="10789">MPRLTRETLHLAIHARHGLRIPATGATRTENGRQDYAVAVSDTRRTVYHIHFPSAHRADRVAWWQDLLAHLDTHPTLTPHPYSQEEYRRYAR</sequence>
<organism evidence="1 2">
    <name type="scientific">Deinococcus soli</name>
    <name type="common">ex Cha et al. 2016</name>
    <dbReference type="NCBI Taxonomy" id="1309411"/>
    <lineage>
        <taxon>Bacteria</taxon>
        <taxon>Thermotogati</taxon>
        <taxon>Deinococcota</taxon>
        <taxon>Deinococci</taxon>
        <taxon>Deinococcales</taxon>
        <taxon>Deinococcaceae</taxon>
        <taxon>Deinococcus</taxon>
    </lineage>
</organism>
<evidence type="ECO:0000313" key="1">
    <source>
        <dbReference type="EMBL" id="MDR6218321.1"/>
    </source>
</evidence>
<dbReference type="Proteomes" id="UP001185331">
    <property type="component" value="Unassembled WGS sequence"/>
</dbReference>
<dbReference type="EMBL" id="JAVDQK010000004">
    <property type="protein sequence ID" value="MDR6218321.1"/>
    <property type="molecule type" value="Genomic_DNA"/>
</dbReference>